<dbReference type="Gene3D" id="1.20.1250.20">
    <property type="entry name" value="MFS general substrate transporter like domains"/>
    <property type="match status" value="1"/>
</dbReference>
<dbReference type="AlphaFoldDB" id="A0A0J6ZJS5"/>
<keyword evidence="3" id="KW-1003">Cell membrane</keyword>
<dbReference type="GO" id="GO:0005886">
    <property type="term" value="C:plasma membrane"/>
    <property type="evidence" value="ECO:0007669"/>
    <property type="project" value="UniProtKB-SubCell"/>
</dbReference>
<keyword evidence="4 7" id="KW-0812">Transmembrane</keyword>
<dbReference type="InterPro" id="IPR011701">
    <property type="entry name" value="MFS"/>
</dbReference>
<evidence type="ECO:0000256" key="2">
    <source>
        <dbReference type="ARBA" id="ARBA00022448"/>
    </source>
</evidence>
<organism evidence="9 10">
    <name type="scientific">Megasphaera cerevisiae DSM 20462</name>
    <dbReference type="NCBI Taxonomy" id="1122219"/>
    <lineage>
        <taxon>Bacteria</taxon>
        <taxon>Bacillati</taxon>
        <taxon>Bacillota</taxon>
        <taxon>Negativicutes</taxon>
        <taxon>Veillonellales</taxon>
        <taxon>Veillonellaceae</taxon>
        <taxon>Megasphaera</taxon>
    </lineage>
</organism>
<dbReference type="PANTHER" id="PTHR43124">
    <property type="entry name" value="PURINE EFFLUX PUMP PBUE"/>
    <property type="match status" value="1"/>
</dbReference>
<evidence type="ECO:0000259" key="8">
    <source>
        <dbReference type="PROSITE" id="PS50850"/>
    </source>
</evidence>
<feature type="transmembrane region" description="Helical" evidence="7">
    <location>
        <begin position="55"/>
        <end position="72"/>
    </location>
</feature>
<dbReference type="SUPFAM" id="SSF103473">
    <property type="entry name" value="MFS general substrate transporter"/>
    <property type="match status" value="1"/>
</dbReference>
<feature type="transmembrane region" description="Helical" evidence="7">
    <location>
        <begin position="12"/>
        <end position="35"/>
    </location>
</feature>
<evidence type="ECO:0000256" key="1">
    <source>
        <dbReference type="ARBA" id="ARBA00004651"/>
    </source>
</evidence>
<dbReference type="InterPro" id="IPR020846">
    <property type="entry name" value="MFS_dom"/>
</dbReference>
<feature type="domain" description="Major facilitator superfamily (MFS) profile" evidence="8">
    <location>
        <begin position="13"/>
        <end position="122"/>
    </location>
</feature>
<evidence type="ECO:0000256" key="5">
    <source>
        <dbReference type="ARBA" id="ARBA00022989"/>
    </source>
</evidence>
<dbReference type="Pfam" id="PF07690">
    <property type="entry name" value="MFS_1"/>
    <property type="match status" value="1"/>
</dbReference>
<dbReference type="PROSITE" id="PS50850">
    <property type="entry name" value="MFS"/>
    <property type="match status" value="1"/>
</dbReference>
<dbReference type="OrthoDB" id="9788453at2"/>
<name>A0A0J6ZJS5_9FIRM</name>
<reference evidence="9 10" key="1">
    <citation type="submission" date="2015-06" db="EMBL/GenBank/DDBJ databases">
        <title>Draft genome sequence of beer spoilage bacterium Megasphaera cerevisiae type strain 20462.</title>
        <authorList>
            <person name="Kutumbaka K."/>
            <person name="Pasmowitz J."/>
            <person name="Mategko J."/>
            <person name="Reyes D."/>
            <person name="Friedrich A."/>
            <person name="Han S."/>
            <person name="Martens-Habbena W."/>
            <person name="Neal-McKinney J."/>
            <person name="Janagama H.K."/>
            <person name="Nadala C."/>
            <person name="Samadpour M."/>
        </authorList>
    </citation>
    <scope>NUCLEOTIDE SEQUENCE [LARGE SCALE GENOMIC DNA]</scope>
    <source>
        <strain evidence="9 10">DSM 20462</strain>
    </source>
</reference>
<dbReference type="InParanoid" id="A0A0J6ZJS5"/>
<dbReference type="InterPro" id="IPR036259">
    <property type="entry name" value="MFS_trans_sf"/>
</dbReference>
<dbReference type="Proteomes" id="UP000036503">
    <property type="component" value="Unassembled WGS sequence"/>
</dbReference>
<keyword evidence="5 7" id="KW-1133">Transmembrane helix</keyword>
<comment type="subcellular location">
    <subcellularLocation>
        <location evidence="1">Cell membrane</location>
        <topology evidence="1">Multi-pass membrane protein</topology>
    </subcellularLocation>
</comment>
<dbReference type="RefSeq" id="WP_048515694.1">
    <property type="nucleotide sequence ID" value="NZ_LEKT01000143.1"/>
</dbReference>
<dbReference type="GO" id="GO:0022857">
    <property type="term" value="F:transmembrane transporter activity"/>
    <property type="evidence" value="ECO:0007669"/>
    <property type="project" value="InterPro"/>
</dbReference>
<keyword evidence="2" id="KW-0813">Transport</keyword>
<evidence type="ECO:0000256" key="7">
    <source>
        <dbReference type="SAM" id="Phobius"/>
    </source>
</evidence>
<evidence type="ECO:0000256" key="6">
    <source>
        <dbReference type="ARBA" id="ARBA00023136"/>
    </source>
</evidence>
<evidence type="ECO:0000256" key="4">
    <source>
        <dbReference type="ARBA" id="ARBA00022692"/>
    </source>
</evidence>
<evidence type="ECO:0000256" key="3">
    <source>
        <dbReference type="ARBA" id="ARBA00022475"/>
    </source>
</evidence>
<dbReference type="PANTHER" id="PTHR43124:SF4">
    <property type="entry name" value="SUGAR EFFLUX TRANSPORTER"/>
    <property type="match status" value="1"/>
</dbReference>
<dbReference type="PATRIC" id="fig|1122219.3.peg.722"/>
<feature type="transmembrane region" description="Helical" evidence="7">
    <location>
        <begin position="79"/>
        <end position="97"/>
    </location>
</feature>
<protein>
    <recommendedName>
        <fullName evidence="8">Major facilitator superfamily (MFS) profile domain-containing protein</fullName>
    </recommendedName>
</protein>
<sequence length="122" mass="13734">MKNSAIPLRSWLPLWGMTISVFIFNTSEFMPIGLLTDIAAAFNITEAHAGMMISAYAWTVTILSLPLMLLVCHIRFRKLLLLTVALFCIGQILSGVSQGYRMLVLSRICVAWECKMKCVSYR</sequence>
<evidence type="ECO:0000313" key="10">
    <source>
        <dbReference type="Proteomes" id="UP000036503"/>
    </source>
</evidence>
<proteinExistence type="predicted"/>
<dbReference type="EMBL" id="LEKT01000143">
    <property type="protein sequence ID" value="KMO85126.1"/>
    <property type="molecule type" value="Genomic_DNA"/>
</dbReference>
<gene>
    <name evidence="9" type="ORF">AB840_15440</name>
</gene>
<keyword evidence="6 7" id="KW-0472">Membrane</keyword>
<dbReference type="InterPro" id="IPR050189">
    <property type="entry name" value="MFS_Efflux_Transporters"/>
</dbReference>
<comment type="caution">
    <text evidence="9">The sequence shown here is derived from an EMBL/GenBank/DDBJ whole genome shotgun (WGS) entry which is preliminary data.</text>
</comment>
<evidence type="ECO:0000313" key="9">
    <source>
        <dbReference type="EMBL" id="KMO85126.1"/>
    </source>
</evidence>
<accession>A0A0J6ZJS5</accession>
<dbReference type="STRING" id="39029.BSR42_12865"/>
<keyword evidence="10" id="KW-1185">Reference proteome</keyword>